<comment type="caution">
    <text evidence="1">The sequence shown here is derived from an EMBL/GenBank/DDBJ whole genome shotgun (WGS) entry which is preliminary data.</text>
</comment>
<evidence type="ECO:0000313" key="2">
    <source>
        <dbReference type="Proteomes" id="UP000646548"/>
    </source>
</evidence>
<proteinExistence type="predicted"/>
<reference evidence="1" key="1">
    <citation type="journal article" name="BMC Genomics">
        <title>Long-read sequencing and de novo genome assembly of marine medaka (Oryzias melastigma).</title>
        <authorList>
            <person name="Liang P."/>
            <person name="Saqib H.S.A."/>
            <person name="Ni X."/>
            <person name="Shen Y."/>
        </authorList>
    </citation>
    <scope>NUCLEOTIDE SEQUENCE</scope>
    <source>
        <strain evidence="1">Bigg-433</strain>
    </source>
</reference>
<protein>
    <submittedName>
        <fullName evidence="1">Uncharacterized protein</fullName>
    </submittedName>
</protein>
<dbReference type="Proteomes" id="UP000646548">
    <property type="component" value="Unassembled WGS sequence"/>
</dbReference>
<dbReference type="EMBL" id="WKFB01000442">
    <property type="protein sequence ID" value="KAF6723015.1"/>
    <property type="molecule type" value="Genomic_DNA"/>
</dbReference>
<dbReference type="AlphaFoldDB" id="A0A834C9P0"/>
<gene>
    <name evidence="1" type="ORF">FQA47_021677</name>
</gene>
<organism evidence="1 2">
    <name type="scientific">Oryzias melastigma</name>
    <name type="common">Marine medaka</name>
    <dbReference type="NCBI Taxonomy" id="30732"/>
    <lineage>
        <taxon>Eukaryota</taxon>
        <taxon>Metazoa</taxon>
        <taxon>Chordata</taxon>
        <taxon>Craniata</taxon>
        <taxon>Vertebrata</taxon>
        <taxon>Euteleostomi</taxon>
        <taxon>Actinopterygii</taxon>
        <taxon>Neopterygii</taxon>
        <taxon>Teleostei</taxon>
        <taxon>Neoteleostei</taxon>
        <taxon>Acanthomorphata</taxon>
        <taxon>Ovalentaria</taxon>
        <taxon>Atherinomorphae</taxon>
        <taxon>Beloniformes</taxon>
        <taxon>Adrianichthyidae</taxon>
        <taxon>Oryziinae</taxon>
        <taxon>Oryzias</taxon>
    </lineage>
</organism>
<accession>A0A834C9P0</accession>
<name>A0A834C9P0_ORYME</name>
<sequence>MCSQKLPLMRIPRGQWTTWSWIRSHRMSLALTGTFLPISSPLGGCLFRLHMSPSPLTSLPSLDSNSSATVTPVGIPERLMFV</sequence>
<evidence type="ECO:0000313" key="1">
    <source>
        <dbReference type="EMBL" id="KAF6723015.1"/>
    </source>
</evidence>